<protein>
    <submittedName>
        <fullName evidence="2">Uncharacterized protein</fullName>
    </submittedName>
</protein>
<name>A0A699ZY23_HAELA</name>
<comment type="caution">
    <text evidence="2">The sequence shown here is derived from an EMBL/GenBank/DDBJ whole genome shotgun (WGS) entry which is preliminary data.</text>
</comment>
<feature type="region of interest" description="Disordered" evidence="1">
    <location>
        <begin position="1"/>
        <end position="38"/>
    </location>
</feature>
<keyword evidence="3" id="KW-1185">Reference proteome</keyword>
<organism evidence="2 3">
    <name type="scientific">Haematococcus lacustris</name>
    <name type="common">Green alga</name>
    <name type="synonym">Haematococcus pluvialis</name>
    <dbReference type="NCBI Taxonomy" id="44745"/>
    <lineage>
        <taxon>Eukaryota</taxon>
        <taxon>Viridiplantae</taxon>
        <taxon>Chlorophyta</taxon>
        <taxon>core chlorophytes</taxon>
        <taxon>Chlorophyceae</taxon>
        <taxon>CS clade</taxon>
        <taxon>Chlamydomonadales</taxon>
        <taxon>Haematococcaceae</taxon>
        <taxon>Haematococcus</taxon>
    </lineage>
</organism>
<evidence type="ECO:0000256" key="1">
    <source>
        <dbReference type="SAM" id="MobiDB-lite"/>
    </source>
</evidence>
<feature type="compositionally biased region" description="Basic and acidic residues" evidence="1">
    <location>
        <begin position="11"/>
        <end position="23"/>
    </location>
</feature>
<dbReference type="EMBL" id="BLLF01003527">
    <property type="protein sequence ID" value="GFH27573.1"/>
    <property type="molecule type" value="Genomic_DNA"/>
</dbReference>
<proteinExistence type="predicted"/>
<evidence type="ECO:0000313" key="3">
    <source>
        <dbReference type="Proteomes" id="UP000485058"/>
    </source>
</evidence>
<sequence>MQRNRQRKRNRDASDSEVDRELEAQPEQSQAQKNKKASVDISRKLEAAHVSWQLDWADWQAVGGQRNTRPYRPPSPFALTPSCSCKAHHIKLDTKALFGLMRTAGMLPADITSLPKFRSGVAGPKDTVRPNVGQIFAQVVHTDGVAISVMFICPKPAEPPDKLPCMGKEEGAVNPLAHLHADWLGCDPGKTNMATVAHEERYPSGAVQSVWQRSLTAGQYYRQGGITEHAKESKVWMAGIQPQQDELSQVTNYTASLQRYREYADTTLATWPAMWAEMSKRRWRQAAHGRLLALAYGAAGFSGSGSIGSKGVPVKQMRREACKQFPGRVVLVHEFRTSRVSSARTNVVAGQAESFRWLHPVRSMATRSRIRGLMCSTSNGIRFYDRDVE</sequence>
<dbReference type="AlphaFoldDB" id="A0A699ZY23"/>
<evidence type="ECO:0000313" key="2">
    <source>
        <dbReference type="EMBL" id="GFH27573.1"/>
    </source>
</evidence>
<accession>A0A699ZY23</accession>
<feature type="compositionally biased region" description="Basic residues" evidence="1">
    <location>
        <begin position="1"/>
        <end position="10"/>
    </location>
</feature>
<dbReference type="Proteomes" id="UP000485058">
    <property type="component" value="Unassembled WGS sequence"/>
</dbReference>
<gene>
    <name evidence="2" type="ORF">HaLaN_25915</name>
</gene>
<reference evidence="2 3" key="1">
    <citation type="submission" date="2020-02" db="EMBL/GenBank/DDBJ databases">
        <title>Draft genome sequence of Haematococcus lacustris strain NIES-144.</title>
        <authorList>
            <person name="Morimoto D."/>
            <person name="Nakagawa S."/>
            <person name="Yoshida T."/>
            <person name="Sawayama S."/>
        </authorList>
    </citation>
    <scope>NUCLEOTIDE SEQUENCE [LARGE SCALE GENOMIC DNA]</scope>
    <source>
        <strain evidence="2 3">NIES-144</strain>
    </source>
</reference>